<feature type="transmembrane region" description="Helical" evidence="5">
    <location>
        <begin position="79"/>
        <end position="102"/>
    </location>
</feature>
<protein>
    <recommendedName>
        <fullName evidence="6">G-protein coupled receptors family 1 profile domain-containing protein</fullName>
    </recommendedName>
</protein>
<sequence length="164" mass="18610">STYVCRVITSLLYAFDTTLLPLLSIANFGWITIKNVHNIHTRTHIASRFEATAVRTRTSGTSRQVPQSTKLKRHLLKMLIVQVLLLFLFTAPHTIQQLYLTFVPNTPEQPLHNAIDKLIYDSFSLLTFIASGMPFYIYTIISGTIFRKTLLSLFKTSISKTGMS</sequence>
<keyword evidence="3 5" id="KW-1133">Transmembrane helix</keyword>
<comment type="subcellular location">
    <subcellularLocation>
        <location evidence="1">Membrane</location>
    </subcellularLocation>
</comment>
<dbReference type="GO" id="GO:0016020">
    <property type="term" value="C:membrane"/>
    <property type="evidence" value="ECO:0007669"/>
    <property type="project" value="UniProtKB-SubCell"/>
</dbReference>
<dbReference type="AlphaFoldDB" id="A0A821N3H3"/>
<evidence type="ECO:0000256" key="5">
    <source>
        <dbReference type="SAM" id="Phobius"/>
    </source>
</evidence>
<keyword evidence="8" id="KW-1185">Reference proteome</keyword>
<evidence type="ECO:0000313" key="8">
    <source>
        <dbReference type="Proteomes" id="UP000663873"/>
    </source>
</evidence>
<name>A0A821N3H3_9BILA</name>
<dbReference type="SUPFAM" id="SSF81321">
    <property type="entry name" value="Family A G protein-coupled receptor-like"/>
    <property type="match status" value="1"/>
</dbReference>
<proteinExistence type="predicted"/>
<comment type="caution">
    <text evidence="7">The sequence shown here is derived from an EMBL/GenBank/DDBJ whole genome shotgun (WGS) entry which is preliminary data.</text>
</comment>
<keyword evidence="4 5" id="KW-0472">Membrane</keyword>
<evidence type="ECO:0000313" key="7">
    <source>
        <dbReference type="EMBL" id="CAF4780645.1"/>
    </source>
</evidence>
<evidence type="ECO:0000256" key="4">
    <source>
        <dbReference type="ARBA" id="ARBA00023136"/>
    </source>
</evidence>
<gene>
    <name evidence="7" type="ORF">UJA718_LOCUS40362</name>
</gene>
<dbReference type="EMBL" id="CAJOBP010044508">
    <property type="protein sequence ID" value="CAF4780645.1"/>
    <property type="molecule type" value="Genomic_DNA"/>
</dbReference>
<reference evidence="7" key="1">
    <citation type="submission" date="2021-02" db="EMBL/GenBank/DDBJ databases">
        <authorList>
            <person name="Nowell W R."/>
        </authorList>
    </citation>
    <scope>NUCLEOTIDE SEQUENCE</scope>
</reference>
<evidence type="ECO:0000256" key="2">
    <source>
        <dbReference type="ARBA" id="ARBA00022692"/>
    </source>
</evidence>
<organism evidence="7 8">
    <name type="scientific">Rotaria socialis</name>
    <dbReference type="NCBI Taxonomy" id="392032"/>
    <lineage>
        <taxon>Eukaryota</taxon>
        <taxon>Metazoa</taxon>
        <taxon>Spiralia</taxon>
        <taxon>Gnathifera</taxon>
        <taxon>Rotifera</taxon>
        <taxon>Eurotatoria</taxon>
        <taxon>Bdelloidea</taxon>
        <taxon>Philodinida</taxon>
        <taxon>Philodinidae</taxon>
        <taxon>Rotaria</taxon>
    </lineage>
</organism>
<dbReference type="Proteomes" id="UP000663873">
    <property type="component" value="Unassembled WGS sequence"/>
</dbReference>
<keyword evidence="2 5" id="KW-0812">Transmembrane</keyword>
<dbReference type="InterPro" id="IPR017452">
    <property type="entry name" value="GPCR_Rhodpsn_7TM"/>
</dbReference>
<evidence type="ECO:0000259" key="6">
    <source>
        <dbReference type="PROSITE" id="PS50262"/>
    </source>
</evidence>
<dbReference type="PROSITE" id="PS50262">
    <property type="entry name" value="G_PROTEIN_RECEP_F1_2"/>
    <property type="match status" value="1"/>
</dbReference>
<evidence type="ECO:0000256" key="1">
    <source>
        <dbReference type="ARBA" id="ARBA00004370"/>
    </source>
</evidence>
<accession>A0A821N3H3</accession>
<feature type="domain" description="G-protein coupled receptors family 1 profile" evidence="6">
    <location>
        <begin position="1"/>
        <end position="138"/>
    </location>
</feature>
<feature type="transmembrane region" description="Helical" evidence="5">
    <location>
        <begin position="12"/>
        <end position="33"/>
    </location>
</feature>
<dbReference type="Gene3D" id="1.20.1070.10">
    <property type="entry name" value="Rhodopsin 7-helix transmembrane proteins"/>
    <property type="match status" value="1"/>
</dbReference>
<feature type="transmembrane region" description="Helical" evidence="5">
    <location>
        <begin position="122"/>
        <end position="146"/>
    </location>
</feature>
<feature type="non-terminal residue" evidence="7">
    <location>
        <position position="1"/>
    </location>
</feature>
<evidence type="ECO:0000256" key="3">
    <source>
        <dbReference type="ARBA" id="ARBA00022989"/>
    </source>
</evidence>